<feature type="binding site" evidence="12">
    <location>
        <begin position="153"/>
        <end position="154"/>
    </location>
    <ligand>
        <name>(S)-2,3,4,5-tetrahydrodipicolinate</name>
        <dbReference type="ChEBI" id="CHEBI:16845"/>
    </ligand>
</feature>
<evidence type="ECO:0000256" key="1">
    <source>
        <dbReference type="ARBA" id="ARBA00006642"/>
    </source>
</evidence>
<evidence type="ECO:0000256" key="10">
    <source>
        <dbReference type="ARBA" id="ARBA00023027"/>
    </source>
</evidence>
<dbReference type="GO" id="GO:0016301">
    <property type="term" value="F:kinase activity"/>
    <property type="evidence" value="ECO:0007669"/>
    <property type="project" value="UniProtKB-KW"/>
</dbReference>
<feature type="binding site" evidence="12">
    <location>
        <begin position="86"/>
        <end position="88"/>
    </location>
    <ligand>
        <name>NAD(+)</name>
        <dbReference type="ChEBI" id="CHEBI:57540"/>
    </ligand>
</feature>
<reference evidence="15" key="2">
    <citation type="journal article" date="2021" name="PeerJ">
        <title>Extensive microbial diversity within the chicken gut microbiome revealed by metagenomics and culture.</title>
        <authorList>
            <person name="Gilroy R."/>
            <person name="Ravi A."/>
            <person name="Getino M."/>
            <person name="Pursley I."/>
            <person name="Horton D.L."/>
            <person name="Alikhan N.F."/>
            <person name="Baker D."/>
            <person name="Gharbi K."/>
            <person name="Hall N."/>
            <person name="Watson M."/>
            <person name="Adriaenssens E.M."/>
            <person name="Foster-Nyarko E."/>
            <person name="Jarju S."/>
            <person name="Secka A."/>
            <person name="Antonio M."/>
            <person name="Oren A."/>
            <person name="Chaudhuri R.R."/>
            <person name="La Ragione R."/>
            <person name="Hildebrand F."/>
            <person name="Pallen M.J."/>
        </authorList>
    </citation>
    <scope>NUCLEOTIDE SEQUENCE</scope>
    <source>
        <strain evidence="15">ChiSxjej2B14-8506</strain>
    </source>
</reference>
<comment type="function">
    <text evidence="12">Catalyzes the conversion of 4-hydroxy-tetrahydrodipicolinate (HTPA) to tetrahydrodipicolinate.</text>
</comment>
<comment type="pathway">
    <text evidence="12">Amino-acid biosynthesis; L-lysine biosynthesis via DAP pathway; (S)-tetrahydrodipicolinate from L-aspartate: step 4/4.</text>
</comment>
<evidence type="ECO:0000256" key="4">
    <source>
        <dbReference type="ARBA" id="ARBA00022741"/>
    </source>
</evidence>
<keyword evidence="4" id="KW-0547">Nucleotide-binding</keyword>
<feature type="domain" description="ACT" evidence="14">
    <location>
        <begin position="345"/>
        <end position="404"/>
    </location>
</feature>
<evidence type="ECO:0000256" key="6">
    <source>
        <dbReference type="ARBA" id="ARBA00022840"/>
    </source>
</evidence>
<comment type="caution">
    <text evidence="15">The sequence shown here is derived from an EMBL/GenBank/DDBJ whole genome shotgun (WGS) entry which is preliminary data.</text>
</comment>
<dbReference type="SUPFAM" id="SSF55021">
    <property type="entry name" value="ACT-like"/>
    <property type="match status" value="2"/>
</dbReference>
<feature type="binding site" evidence="12">
    <location>
        <begin position="110"/>
        <end position="113"/>
    </location>
    <ligand>
        <name>NAD(+)</name>
        <dbReference type="ChEBI" id="CHEBI:57540"/>
    </ligand>
</feature>
<evidence type="ECO:0000313" key="16">
    <source>
        <dbReference type="Proteomes" id="UP000824123"/>
    </source>
</evidence>
<comment type="caution">
    <text evidence="12">Was originally thought to be a dihydrodipicolinate reductase (DHDPR), catalyzing the conversion of dihydrodipicolinate to tetrahydrodipicolinate. However, it was shown in E.coli that the substrate of the enzymatic reaction is not dihydrodipicolinate (DHDP) but in fact (2S,4S)-4-hydroxy-2,3,4,5-tetrahydrodipicolinic acid (HTPA), the product released by the DapA-catalyzed reaction.</text>
</comment>
<dbReference type="GO" id="GO:0005829">
    <property type="term" value="C:cytosol"/>
    <property type="evidence" value="ECO:0007669"/>
    <property type="project" value="TreeGrafter"/>
</dbReference>
<dbReference type="AlphaFoldDB" id="A0A9D1LT40"/>
<accession>A0A9D1LT40</accession>
<evidence type="ECO:0000256" key="3">
    <source>
        <dbReference type="ARBA" id="ARBA00022605"/>
    </source>
</evidence>
<comment type="catalytic activity">
    <reaction evidence="12">
        <text>(S)-2,3,4,5-tetrahydrodipicolinate + NAD(+) + H2O = (2S,4S)-4-hydroxy-2,3,4,5-tetrahydrodipicolinate + NADH + H(+)</text>
        <dbReference type="Rhea" id="RHEA:35323"/>
        <dbReference type="ChEBI" id="CHEBI:15377"/>
        <dbReference type="ChEBI" id="CHEBI:15378"/>
        <dbReference type="ChEBI" id="CHEBI:16845"/>
        <dbReference type="ChEBI" id="CHEBI:57540"/>
        <dbReference type="ChEBI" id="CHEBI:57945"/>
        <dbReference type="ChEBI" id="CHEBI:67139"/>
        <dbReference type="EC" id="1.17.1.8"/>
    </reaction>
</comment>
<dbReference type="NCBIfam" id="TIGR00036">
    <property type="entry name" value="dapB"/>
    <property type="match status" value="1"/>
</dbReference>
<proteinExistence type="inferred from homology"/>
<feature type="binding site" evidence="12">
    <location>
        <begin position="8"/>
        <end position="13"/>
    </location>
    <ligand>
        <name>NAD(+)</name>
        <dbReference type="ChEBI" id="CHEBI:57540"/>
    </ligand>
</feature>
<keyword evidence="8 12" id="KW-0220">Diaminopimelate biosynthesis</keyword>
<dbReference type="InterPro" id="IPR023940">
    <property type="entry name" value="DHDPR_bac"/>
</dbReference>
<dbReference type="HAMAP" id="MF_00102">
    <property type="entry name" value="DapB"/>
    <property type="match status" value="1"/>
</dbReference>
<dbReference type="SUPFAM" id="SSF51735">
    <property type="entry name" value="NAD(P)-binding Rossmann-fold domains"/>
    <property type="match status" value="1"/>
</dbReference>
<dbReference type="PANTHER" id="PTHR20836">
    <property type="entry name" value="DIHYDRODIPICOLINATE REDUCTASE"/>
    <property type="match status" value="1"/>
</dbReference>
<dbReference type="CDD" id="cd02274">
    <property type="entry name" value="DHDPR_N"/>
    <property type="match status" value="1"/>
</dbReference>
<dbReference type="GO" id="GO:0005524">
    <property type="term" value="F:ATP binding"/>
    <property type="evidence" value="ECO:0007669"/>
    <property type="project" value="UniProtKB-KW"/>
</dbReference>
<feature type="binding site" evidence="12">
    <location>
        <position position="144"/>
    </location>
    <ligand>
        <name>(S)-2,3,4,5-tetrahydrodipicolinate</name>
        <dbReference type="ChEBI" id="CHEBI:16845"/>
    </ligand>
</feature>
<comment type="subunit">
    <text evidence="12">Homotetramer.</text>
</comment>
<dbReference type="InterPro" id="IPR054352">
    <property type="entry name" value="ACT_Aspartokinase"/>
</dbReference>
<evidence type="ECO:0000256" key="8">
    <source>
        <dbReference type="ARBA" id="ARBA00022915"/>
    </source>
</evidence>
<dbReference type="GO" id="GO:0008839">
    <property type="term" value="F:4-hydroxy-tetrahydrodipicolinate reductase"/>
    <property type="evidence" value="ECO:0007669"/>
    <property type="project" value="UniProtKB-UniRule"/>
</dbReference>
<dbReference type="GO" id="GO:0050661">
    <property type="term" value="F:NADP binding"/>
    <property type="evidence" value="ECO:0007669"/>
    <property type="project" value="UniProtKB-UniRule"/>
</dbReference>
<dbReference type="InterPro" id="IPR002912">
    <property type="entry name" value="ACT_dom"/>
</dbReference>
<dbReference type="Proteomes" id="UP000824123">
    <property type="component" value="Unassembled WGS sequence"/>
</dbReference>
<evidence type="ECO:0000256" key="5">
    <source>
        <dbReference type="ARBA" id="ARBA00022777"/>
    </source>
</evidence>
<feature type="binding site" evidence="12">
    <location>
        <position position="34"/>
    </location>
    <ligand>
        <name>NAD(+)</name>
        <dbReference type="ChEBI" id="CHEBI:57540"/>
    </ligand>
</feature>
<dbReference type="InterPro" id="IPR022664">
    <property type="entry name" value="DapB_N_CS"/>
</dbReference>
<evidence type="ECO:0000313" key="15">
    <source>
        <dbReference type="EMBL" id="HIU47484.1"/>
    </source>
</evidence>
<dbReference type="Pfam" id="PF22468">
    <property type="entry name" value="ACT_9"/>
    <property type="match status" value="1"/>
</dbReference>
<keyword evidence="2 12" id="KW-0963">Cytoplasm</keyword>
<dbReference type="GO" id="GO:0009089">
    <property type="term" value="P:lysine biosynthetic process via diaminopimelate"/>
    <property type="evidence" value="ECO:0007669"/>
    <property type="project" value="UniProtKB-UniRule"/>
</dbReference>
<evidence type="ECO:0000256" key="13">
    <source>
        <dbReference type="NCBIfam" id="TIGR00036"/>
    </source>
</evidence>
<dbReference type="InterPro" id="IPR022663">
    <property type="entry name" value="DapB_C"/>
</dbReference>
<keyword evidence="6" id="KW-0067">ATP-binding</keyword>
<evidence type="ECO:0000256" key="12">
    <source>
        <dbReference type="HAMAP-Rule" id="MF_00102"/>
    </source>
</evidence>
<keyword evidence="3 12" id="KW-0028">Amino-acid biosynthesis</keyword>
<keyword evidence="5" id="KW-0418">Kinase</keyword>
<dbReference type="InterPro" id="IPR000846">
    <property type="entry name" value="DapB_N"/>
</dbReference>
<evidence type="ECO:0000256" key="2">
    <source>
        <dbReference type="ARBA" id="ARBA00022490"/>
    </source>
</evidence>
<keyword evidence="10 12" id="KW-0520">NAD</keyword>
<dbReference type="Pfam" id="PF01113">
    <property type="entry name" value="DapB_N"/>
    <property type="match status" value="1"/>
</dbReference>
<dbReference type="EMBL" id="DVNK01000057">
    <property type="protein sequence ID" value="HIU47484.1"/>
    <property type="molecule type" value="Genomic_DNA"/>
</dbReference>
<evidence type="ECO:0000256" key="11">
    <source>
        <dbReference type="ARBA" id="ARBA00023154"/>
    </source>
</evidence>
<dbReference type="SUPFAM" id="SSF55347">
    <property type="entry name" value="Glyceraldehyde-3-phosphate dehydrogenase-like, C-terminal domain"/>
    <property type="match status" value="1"/>
</dbReference>
<dbReference type="EC" id="1.17.1.8" evidence="12 13"/>
<dbReference type="InterPro" id="IPR045865">
    <property type="entry name" value="ACT-like_dom_sf"/>
</dbReference>
<dbReference type="GO" id="GO:0019877">
    <property type="term" value="P:diaminopimelate biosynthetic process"/>
    <property type="evidence" value="ECO:0007669"/>
    <property type="project" value="UniProtKB-UniRule"/>
</dbReference>
<dbReference type="CDD" id="cd04923">
    <property type="entry name" value="ACT_AK-LysC-DapG-like_2"/>
    <property type="match status" value="1"/>
</dbReference>
<feature type="binding site" evidence="12">
    <location>
        <position position="35"/>
    </location>
    <ligand>
        <name>NADP(+)</name>
        <dbReference type="ChEBI" id="CHEBI:58349"/>
    </ligand>
</feature>
<sequence length="404" mass="43608">MLRILLHGASGRMGNTVAELVRREDDMEIVAGVDRYAPTHDMGFEVFDALDKCAVEADVMIDFSQPGALSGVLEYCMKRNLPLVLCTTGFGERDIKHIEQASTRIPVFRSANMSLGINLIARLAGEAAAFFGDSADIEIVETHHRGKADAPSGTAVLLADEINAQLNGAKEYVYGRHGAQARRKPSELGIHAVRGGSVVGDHEVMFLGDEERVTISHSAQSRTVFAYGAIEAARYLNGKPPRLYDMHDLLVEKSTVTNVYVERDVAVLTLRGVDAAGGGAAEFFGRMAALNYNLDMISQAAPVAGKVDVSVSLGEADAYRALNALNHEDHDWNLEICDRQVKVTVEGLGMQRQSGVAARIFALLAQKGVTVTLVTTSETKVSLLVPAADERKAALALREAFELN</sequence>
<dbReference type="FunFam" id="3.30.360.10:FF:000009">
    <property type="entry name" value="4-hydroxy-tetrahydrodipicolinate reductase"/>
    <property type="match status" value="1"/>
</dbReference>
<dbReference type="GO" id="GO:0051287">
    <property type="term" value="F:NAD binding"/>
    <property type="evidence" value="ECO:0007669"/>
    <property type="project" value="UniProtKB-UniRule"/>
</dbReference>
<dbReference type="PROSITE" id="PS51671">
    <property type="entry name" value="ACT"/>
    <property type="match status" value="1"/>
</dbReference>
<gene>
    <name evidence="12" type="primary">dapB</name>
    <name evidence="15" type="ORF">IAC59_09560</name>
</gene>
<dbReference type="InterPro" id="IPR036291">
    <property type="entry name" value="NAD(P)-bd_dom_sf"/>
</dbReference>
<comment type="similarity">
    <text evidence="1 12">Belongs to the DapB family.</text>
</comment>
<keyword evidence="7 12" id="KW-0521">NADP</keyword>
<evidence type="ECO:0000256" key="9">
    <source>
        <dbReference type="ARBA" id="ARBA00023002"/>
    </source>
</evidence>
<dbReference type="PANTHER" id="PTHR20836:SF7">
    <property type="entry name" value="4-HYDROXY-TETRAHYDRODIPICOLINATE REDUCTASE"/>
    <property type="match status" value="1"/>
</dbReference>
<organism evidence="15 16">
    <name type="scientific">Candidatus Fimadaptatus faecigallinarum</name>
    <dbReference type="NCBI Taxonomy" id="2840814"/>
    <lineage>
        <taxon>Bacteria</taxon>
        <taxon>Bacillati</taxon>
        <taxon>Bacillota</taxon>
        <taxon>Clostridia</taxon>
        <taxon>Eubacteriales</taxon>
        <taxon>Candidatus Fimadaptatus</taxon>
    </lineage>
</organism>
<dbReference type="PROSITE" id="PS01298">
    <property type="entry name" value="DAPB"/>
    <property type="match status" value="1"/>
</dbReference>
<dbReference type="Pfam" id="PF05173">
    <property type="entry name" value="DapB_C"/>
    <property type="match status" value="1"/>
</dbReference>
<protein>
    <recommendedName>
        <fullName evidence="12 13">4-hydroxy-tetrahydrodipicolinate reductase</fullName>
        <shortName evidence="12">HTPA reductase</shortName>
        <ecNumber evidence="12 13">1.17.1.8</ecNumber>
    </recommendedName>
</protein>
<evidence type="ECO:0000256" key="7">
    <source>
        <dbReference type="ARBA" id="ARBA00022857"/>
    </source>
</evidence>
<reference evidence="15" key="1">
    <citation type="submission" date="2020-10" db="EMBL/GenBank/DDBJ databases">
        <authorList>
            <person name="Gilroy R."/>
        </authorList>
    </citation>
    <scope>NUCLEOTIDE SEQUENCE</scope>
    <source>
        <strain evidence="15">ChiSxjej2B14-8506</strain>
    </source>
</reference>
<dbReference type="Gene3D" id="3.30.2130.10">
    <property type="entry name" value="VC0802-like"/>
    <property type="match status" value="1"/>
</dbReference>
<dbReference type="GO" id="GO:0016726">
    <property type="term" value="F:oxidoreductase activity, acting on CH or CH2 groups, NAD or NADP as acceptor"/>
    <property type="evidence" value="ECO:0007669"/>
    <property type="project" value="UniProtKB-UniRule"/>
</dbReference>
<keyword evidence="5" id="KW-0808">Transferase</keyword>
<keyword evidence="9 12" id="KW-0560">Oxidoreductase</keyword>
<keyword evidence="11 12" id="KW-0457">Lysine biosynthesis</keyword>
<comment type="subcellular location">
    <subcellularLocation>
        <location evidence="12">Cytoplasm</location>
    </subcellularLocation>
</comment>
<feature type="active site" description="Proton donor" evidence="12">
    <location>
        <position position="147"/>
    </location>
</feature>
<evidence type="ECO:0000259" key="14">
    <source>
        <dbReference type="PROSITE" id="PS51671"/>
    </source>
</evidence>
<feature type="active site" description="Proton donor/acceptor" evidence="12">
    <location>
        <position position="143"/>
    </location>
</feature>
<dbReference type="Gene3D" id="3.40.50.720">
    <property type="entry name" value="NAD(P)-binding Rossmann-like Domain"/>
    <property type="match status" value="1"/>
</dbReference>
<name>A0A9D1LT40_9FIRM</name>
<comment type="catalytic activity">
    <reaction evidence="12">
        <text>(S)-2,3,4,5-tetrahydrodipicolinate + NADP(+) + H2O = (2S,4S)-4-hydroxy-2,3,4,5-tetrahydrodipicolinate + NADPH + H(+)</text>
        <dbReference type="Rhea" id="RHEA:35331"/>
        <dbReference type="ChEBI" id="CHEBI:15377"/>
        <dbReference type="ChEBI" id="CHEBI:15378"/>
        <dbReference type="ChEBI" id="CHEBI:16845"/>
        <dbReference type="ChEBI" id="CHEBI:57783"/>
        <dbReference type="ChEBI" id="CHEBI:58349"/>
        <dbReference type="ChEBI" id="CHEBI:67139"/>
        <dbReference type="EC" id="1.17.1.8"/>
    </reaction>
</comment>
<dbReference type="Gene3D" id="3.30.360.10">
    <property type="entry name" value="Dihydrodipicolinate Reductase, domain 2"/>
    <property type="match status" value="1"/>
</dbReference>